<dbReference type="InterPro" id="IPR036259">
    <property type="entry name" value="MFS_trans_sf"/>
</dbReference>
<dbReference type="CDD" id="cd17320">
    <property type="entry name" value="MFS_MdfA_MDR_like"/>
    <property type="match status" value="1"/>
</dbReference>
<dbReference type="EMBL" id="FMUB01000014">
    <property type="protein sequence ID" value="SCX32172.1"/>
    <property type="molecule type" value="Genomic_DNA"/>
</dbReference>
<evidence type="ECO:0000313" key="10">
    <source>
        <dbReference type="EMBL" id="SCX32172.1"/>
    </source>
</evidence>
<keyword evidence="7 8" id="KW-0472">Membrane</keyword>
<dbReference type="GO" id="GO:0042910">
    <property type="term" value="F:xenobiotic transmembrane transporter activity"/>
    <property type="evidence" value="ECO:0007669"/>
    <property type="project" value="InterPro"/>
</dbReference>
<evidence type="ECO:0000259" key="9">
    <source>
        <dbReference type="PROSITE" id="PS50850"/>
    </source>
</evidence>
<dbReference type="InterPro" id="IPR020846">
    <property type="entry name" value="MFS_dom"/>
</dbReference>
<feature type="transmembrane region" description="Helical" evidence="8">
    <location>
        <begin position="343"/>
        <end position="367"/>
    </location>
</feature>
<feature type="transmembrane region" description="Helical" evidence="8">
    <location>
        <begin position="168"/>
        <end position="188"/>
    </location>
</feature>
<feature type="transmembrane region" description="Helical" evidence="8">
    <location>
        <begin position="373"/>
        <end position="393"/>
    </location>
</feature>
<keyword evidence="6 8" id="KW-1133">Transmembrane helix</keyword>
<evidence type="ECO:0000256" key="1">
    <source>
        <dbReference type="ARBA" id="ARBA00004651"/>
    </source>
</evidence>
<evidence type="ECO:0000256" key="6">
    <source>
        <dbReference type="ARBA" id="ARBA00022989"/>
    </source>
</evidence>
<accession>A0A1G4WY68</accession>
<dbReference type="FunFam" id="1.20.1720.10:FF:000005">
    <property type="entry name" value="Bcr/CflA family efflux transporter"/>
    <property type="match status" value="1"/>
</dbReference>
<evidence type="ECO:0000256" key="3">
    <source>
        <dbReference type="ARBA" id="ARBA00022448"/>
    </source>
</evidence>
<dbReference type="PANTHER" id="PTHR23502:SF132">
    <property type="entry name" value="POLYAMINE TRANSPORTER 2-RELATED"/>
    <property type="match status" value="1"/>
</dbReference>
<feature type="transmembrane region" description="Helical" evidence="8">
    <location>
        <begin position="218"/>
        <end position="241"/>
    </location>
</feature>
<sequence length="413" mass="41592">MSVEPIQTPSRIRIITVLGLLIALGPLTIDMYLPALPRIAGDLSVSSSVVQLTLTGTLAGLALGQLVVGSLSDSLGRRRPLMAGIVLHMVASLICLFAPNIVVLGLGRGLQGVGAAAASVVAIAVVGDLYTGTAAATVMSRLMLVLGVAPVVAPSLGAVVLLKASWHWVFAALVVLAGALLLMAALALPETLPVSHRRPLHVRNILATYGELLRDVRFVILVLVAALGMAGLFGYIAAAPFVLQGHYGLDQQAFALVFGAGAVALIGATQANVLLLKRFTPQTITVSALAVSAVTAAVFVALALGEVGGLWGFLVPIWLILAAMGLVIPNAPAVALSRHSDAAGTAAALLGAAQFGLGAAVAPLVGVLGNNEFALALVMVVGSSVALFALLAVGSGTAESEDVPAGEPVADAA</sequence>
<dbReference type="SUPFAM" id="SSF103473">
    <property type="entry name" value="MFS general substrate transporter"/>
    <property type="match status" value="1"/>
</dbReference>
<dbReference type="Pfam" id="PF07690">
    <property type="entry name" value="MFS_1"/>
    <property type="match status" value="1"/>
</dbReference>
<dbReference type="GO" id="GO:0005886">
    <property type="term" value="C:plasma membrane"/>
    <property type="evidence" value="ECO:0007669"/>
    <property type="project" value="UniProtKB-SubCell"/>
</dbReference>
<dbReference type="Gene3D" id="1.20.1720.10">
    <property type="entry name" value="Multidrug resistance protein D"/>
    <property type="match status" value="1"/>
</dbReference>
<evidence type="ECO:0000313" key="11">
    <source>
        <dbReference type="Proteomes" id="UP000199707"/>
    </source>
</evidence>
<organism evidence="10 11">
    <name type="scientific">Mycolicibacterium fluoranthenivorans</name>
    <dbReference type="NCBI Taxonomy" id="258505"/>
    <lineage>
        <taxon>Bacteria</taxon>
        <taxon>Bacillati</taxon>
        <taxon>Actinomycetota</taxon>
        <taxon>Actinomycetes</taxon>
        <taxon>Mycobacteriales</taxon>
        <taxon>Mycobacteriaceae</taxon>
        <taxon>Mycolicibacterium</taxon>
    </lineage>
</organism>
<dbReference type="AlphaFoldDB" id="A0A1G4WY68"/>
<comment type="subcellular location">
    <subcellularLocation>
        <location evidence="1">Cell membrane</location>
        <topology evidence="1">Multi-pass membrane protein</topology>
    </subcellularLocation>
</comment>
<protein>
    <submittedName>
        <fullName evidence="10">MFS transporter, DHA1 family, bicyclomycin/chloramphenicol resistance protein</fullName>
    </submittedName>
</protein>
<dbReference type="Proteomes" id="UP000199707">
    <property type="component" value="Unassembled WGS sequence"/>
</dbReference>
<name>A0A1G4WY68_9MYCO</name>
<dbReference type="NCBIfam" id="TIGR00710">
    <property type="entry name" value="efflux_Bcr_CflA"/>
    <property type="match status" value="1"/>
</dbReference>
<feature type="domain" description="Major facilitator superfamily (MFS) profile" evidence="9">
    <location>
        <begin position="11"/>
        <end position="401"/>
    </location>
</feature>
<keyword evidence="3" id="KW-0813">Transport</keyword>
<dbReference type="InterPro" id="IPR004812">
    <property type="entry name" value="Efflux_drug-R_Bcr/CmlA"/>
</dbReference>
<evidence type="ECO:0000256" key="8">
    <source>
        <dbReference type="SAM" id="Phobius"/>
    </source>
</evidence>
<feature type="transmembrane region" description="Helical" evidence="8">
    <location>
        <begin position="142"/>
        <end position="162"/>
    </location>
</feature>
<proteinExistence type="inferred from homology"/>
<evidence type="ECO:0000256" key="7">
    <source>
        <dbReference type="ARBA" id="ARBA00023136"/>
    </source>
</evidence>
<evidence type="ECO:0000256" key="2">
    <source>
        <dbReference type="ARBA" id="ARBA00006236"/>
    </source>
</evidence>
<evidence type="ECO:0000256" key="4">
    <source>
        <dbReference type="ARBA" id="ARBA00022475"/>
    </source>
</evidence>
<comment type="similarity">
    <text evidence="2">Belongs to the major facilitator superfamily. Bcr/CmlA family.</text>
</comment>
<feature type="transmembrane region" description="Helical" evidence="8">
    <location>
        <begin position="81"/>
        <end position="103"/>
    </location>
</feature>
<gene>
    <name evidence="10" type="ORF">SAMN02799620_05545</name>
</gene>
<reference evidence="11" key="1">
    <citation type="submission" date="2016-10" db="EMBL/GenBank/DDBJ databases">
        <authorList>
            <person name="Varghese N."/>
            <person name="Submissions S."/>
        </authorList>
    </citation>
    <scope>NUCLEOTIDE SEQUENCE [LARGE SCALE GENOMIC DNA]</scope>
    <source>
        <strain evidence="11">UNC267MFSha1.1M11</strain>
    </source>
</reference>
<dbReference type="InterPro" id="IPR011701">
    <property type="entry name" value="MFS"/>
</dbReference>
<evidence type="ECO:0000256" key="5">
    <source>
        <dbReference type="ARBA" id="ARBA00022692"/>
    </source>
</evidence>
<dbReference type="GO" id="GO:1990961">
    <property type="term" value="P:xenobiotic detoxification by transmembrane export across the plasma membrane"/>
    <property type="evidence" value="ECO:0007669"/>
    <property type="project" value="InterPro"/>
</dbReference>
<feature type="transmembrane region" description="Helical" evidence="8">
    <location>
        <begin position="109"/>
        <end position="130"/>
    </location>
</feature>
<feature type="transmembrane region" description="Helical" evidence="8">
    <location>
        <begin position="49"/>
        <end position="69"/>
    </location>
</feature>
<feature type="transmembrane region" description="Helical" evidence="8">
    <location>
        <begin position="253"/>
        <end position="276"/>
    </location>
</feature>
<feature type="transmembrane region" description="Helical" evidence="8">
    <location>
        <begin position="283"/>
        <end position="304"/>
    </location>
</feature>
<feature type="transmembrane region" description="Helical" evidence="8">
    <location>
        <begin position="310"/>
        <end position="331"/>
    </location>
</feature>
<dbReference type="PANTHER" id="PTHR23502">
    <property type="entry name" value="MAJOR FACILITATOR SUPERFAMILY"/>
    <property type="match status" value="1"/>
</dbReference>
<dbReference type="PROSITE" id="PS50850">
    <property type="entry name" value="MFS"/>
    <property type="match status" value="1"/>
</dbReference>
<keyword evidence="4" id="KW-1003">Cell membrane</keyword>
<feature type="transmembrane region" description="Helical" evidence="8">
    <location>
        <begin position="12"/>
        <end position="29"/>
    </location>
</feature>
<keyword evidence="5 8" id="KW-0812">Transmembrane</keyword>
<dbReference type="STRING" id="1502745.SAMN02799620_05545"/>